<dbReference type="InterPro" id="IPR000914">
    <property type="entry name" value="SBP_5_dom"/>
</dbReference>
<gene>
    <name evidence="7" type="primary">oppA</name>
    <name evidence="7" type="ORF">GCM10011289_10240</name>
</gene>
<dbReference type="PANTHER" id="PTHR30290">
    <property type="entry name" value="PERIPLASMIC BINDING COMPONENT OF ABC TRANSPORTER"/>
    <property type="match status" value="1"/>
</dbReference>
<evidence type="ECO:0000256" key="2">
    <source>
        <dbReference type="ARBA" id="ARBA00005695"/>
    </source>
</evidence>
<feature type="domain" description="Solute-binding protein family 5" evidence="6">
    <location>
        <begin position="78"/>
        <end position="456"/>
    </location>
</feature>
<dbReference type="Proteomes" id="UP000645257">
    <property type="component" value="Unassembled WGS sequence"/>
</dbReference>
<dbReference type="PANTHER" id="PTHR30290:SF10">
    <property type="entry name" value="PERIPLASMIC OLIGOPEPTIDE-BINDING PROTEIN-RELATED"/>
    <property type="match status" value="1"/>
</dbReference>
<dbReference type="AlphaFoldDB" id="A0A918P0F7"/>
<dbReference type="PIRSF" id="PIRSF002741">
    <property type="entry name" value="MppA"/>
    <property type="match status" value="1"/>
</dbReference>
<dbReference type="Gene3D" id="3.40.190.10">
    <property type="entry name" value="Periplasmic binding protein-like II"/>
    <property type="match status" value="1"/>
</dbReference>
<keyword evidence="8" id="KW-1185">Reference proteome</keyword>
<reference evidence="7" key="1">
    <citation type="journal article" date="2014" name="Int. J. Syst. Evol. Microbiol.">
        <title>Complete genome sequence of Corynebacterium casei LMG S-19264T (=DSM 44701T), isolated from a smear-ripened cheese.</title>
        <authorList>
            <consortium name="US DOE Joint Genome Institute (JGI-PGF)"/>
            <person name="Walter F."/>
            <person name="Albersmeier A."/>
            <person name="Kalinowski J."/>
            <person name="Ruckert C."/>
        </authorList>
    </citation>
    <scope>NUCLEOTIDE SEQUENCE</scope>
    <source>
        <strain evidence="7">KCTC 32182</strain>
    </source>
</reference>
<evidence type="ECO:0000259" key="6">
    <source>
        <dbReference type="Pfam" id="PF00496"/>
    </source>
</evidence>
<dbReference type="EMBL" id="BMYX01000004">
    <property type="protein sequence ID" value="GGY09411.1"/>
    <property type="molecule type" value="Genomic_DNA"/>
</dbReference>
<dbReference type="SUPFAM" id="SSF53850">
    <property type="entry name" value="Periplasmic binding protein-like II"/>
    <property type="match status" value="1"/>
</dbReference>
<reference evidence="7" key="2">
    <citation type="submission" date="2020-09" db="EMBL/GenBank/DDBJ databases">
        <authorList>
            <person name="Sun Q."/>
            <person name="Kim S."/>
        </authorList>
    </citation>
    <scope>NUCLEOTIDE SEQUENCE</scope>
    <source>
        <strain evidence="7">KCTC 32182</strain>
    </source>
</reference>
<dbReference type="FunFam" id="3.90.76.10:FF:000001">
    <property type="entry name" value="Oligopeptide ABC transporter substrate-binding protein"/>
    <property type="match status" value="1"/>
</dbReference>
<dbReference type="GO" id="GO:0015833">
    <property type="term" value="P:peptide transport"/>
    <property type="evidence" value="ECO:0007669"/>
    <property type="project" value="TreeGrafter"/>
</dbReference>
<dbReference type="InterPro" id="IPR039424">
    <property type="entry name" value="SBP_5"/>
</dbReference>
<evidence type="ECO:0000256" key="5">
    <source>
        <dbReference type="SAM" id="SignalP"/>
    </source>
</evidence>
<proteinExistence type="inferred from homology"/>
<name>A0A918P0F7_9NEIS</name>
<sequence>MTKNALSVIAASIALAMSGQSMAAKVPAGTQLAAKQELVRNIGAEVESLDISQIESVPANHVARDLFEGLTAIDSSGKIVPGVAESWTRKDPLTWVFKLRKNARWSNGEPVTANDFVFSWQRTVDPKTASKYTIFLDFIANGSAILAGKKPVTALGIKALDAGTVEVKTAVPTPFLPDLLSNPTMAPLNKGAYLKGGKDFTKPGKLVSNGGYVLKEWVPNSRIVLEKNPNYWNASTTVITRVTFDPTESEDATFKMFKAGQLDWTDRAPSGSYAKLSKEMPKDYRVGLTIALYYMGINNTDPVMKDIRVRKALSMVIDRDVLTGKVLGEGQRPAYGLFVKGMEGAKVSAYDWSAWPMQKRIDEAKKLLAAAGYGPNRPLKFKYMYNTTDLHKKIAVFAIGEWKNKLGVQATMENQEFKVFLKTRHDGAYQVARNGWNADYNDASTFLDLLRCNSPQNDQKYCSKKVDALINQGYASNDLAKRSAVLTEAGRLAMEDYPLIPLFQYTSPRLVKSWVGGYFTSNAFERFRTSDLYIIKH</sequence>
<evidence type="ECO:0000256" key="4">
    <source>
        <dbReference type="ARBA" id="ARBA00022729"/>
    </source>
</evidence>
<evidence type="ECO:0000256" key="3">
    <source>
        <dbReference type="ARBA" id="ARBA00022448"/>
    </source>
</evidence>
<accession>A0A918P0F7</accession>
<keyword evidence="3" id="KW-0813">Transport</keyword>
<comment type="subcellular location">
    <subcellularLocation>
        <location evidence="1">Cell envelope</location>
    </subcellularLocation>
</comment>
<comment type="similarity">
    <text evidence="2">Belongs to the bacterial solute-binding protein 5 family.</text>
</comment>
<protein>
    <submittedName>
        <fullName evidence="7">Peptide ABC transporter substrate-binding protein</fullName>
    </submittedName>
</protein>
<dbReference type="GO" id="GO:1904680">
    <property type="term" value="F:peptide transmembrane transporter activity"/>
    <property type="evidence" value="ECO:0007669"/>
    <property type="project" value="TreeGrafter"/>
</dbReference>
<dbReference type="FunFam" id="3.10.105.10:FF:000001">
    <property type="entry name" value="Oligopeptide ABC transporter, oligopeptide-binding protein"/>
    <property type="match status" value="1"/>
</dbReference>
<dbReference type="GO" id="GO:0030288">
    <property type="term" value="C:outer membrane-bounded periplasmic space"/>
    <property type="evidence" value="ECO:0007669"/>
    <property type="project" value="TreeGrafter"/>
</dbReference>
<dbReference type="Gene3D" id="3.90.76.10">
    <property type="entry name" value="Dipeptide-binding Protein, Domain 1"/>
    <property type="match status" value="1"/>
</dbReference>
<dbReference type="CDD" id="cd08504">
    <property type="entry name" value="PBP2_OppA"/>
    <property type="match status" value="1"/>
</dbReference>
<feature type="signal peptide" evidence="5">
    <location>
        <begin position="1"/>
        <end position="23"/>
    </location>
</feature>
<feature type="chain" id="PRO_5037272624" evidence="5">
    <location>
        <begin position="24"/>
        <end position="537"/>
    </location>
</feature>
<evidence type="ECO:0000313" key="8">
    <source>
        <dbReference type="Proteomes" id="UP000645257"/>
    </source>
</evidence>
<organism evidence="7 8">
    <name type="scientific">Paludibacterium paludis</name>
    <dbReference type="NCBI Taxonomy" id="1225769"/>
    <lineage>
        <taxon>Bacteria</taxon>
        <taxon>Pseudomonadati</taxon>
        <taxon>Pseudomonadota</taxon>
        <taxon>Betaproteobacteria</taxon>
        <taxon>Neisseriales</taxon>
        <taxon>Chromobacteriaceae</taxon>
        <taxon>Paludibacterium</taxon>
    </lineage>
</organism>
<dbReference type="Pfam" id="PF00496">
    <property type="entry name" value="SBP_bac_5"/>
    <property type="match status" value="1"/>
</dbReference>
<dbReference type="InterPro" id="IPR030678">
    <property type="entry name" value="Peptide/Ni-bd"/>
</dbReference>
<dbReference type="Gene3D" id="3.10.105.10">
    <property type="entry name" value="Dipeptide-binding Protein, Domain 3"/>
    <property type="match status" value="1"/>
</dbReference>
<comment type="caution">
    <text evidence="7">The sequence shown here is derived from an EMBL/GenBank/DDBJ whole genome shotgun (WGS) entry which is preliminary data.</text>
</comment>
<dbReference type="GO" id="GO:0043190">
    <property type="term" value="C:ATP-binding cassette (ABC) transporter complex"/>
    <property type="evidence" value="ECO:0007669"/>
    <property type="project" value="InterPro"/>
</dbReference>
<evidence type="ECO:0000313" key="7">
    <source>
        <dbReference type="EMBL" id="GGY09411.1"/>
    </source>
</evidence>
<keyword evidence="4 5" id="KW-0732">Signal</keyword>
<evidence type="ECO:0000256" key="1">
    <source>
        <dbReference type="ARBA" id="ARBA00004196"/>
    </source>
</evidence>